<proteinExistence type="inferred from homology"/>
<organism evidence="6 7">
    <name type="scientific">Fusarium austroafricanum</name>
    <dbReference type="NCBI Taxonomy" id="2364996"/>
    <lineage>
        <taxon>Eukaryota</taxon>
        <taxon>Fungi</taxon>
        <taxon>Dikarya</taxon>
        <taxon>Ascomycota</taxon>
        <taxon>Pezizomycotina</taxon>
        <taxon>Sordariomycetes</taxon>
        <taxon>Hypocreomycetidae</taxon>
        <taxon>Hypocreales</taxon>
        <taxon>Nectriaceae</taxon>
        <taxon>Fusarium</taxon>
        <taxon>Fusarium concolor species complex</taxon>
    </lineage>
</organism>
<dbReference type="Pfam" id="PF17851">
    <property type="entry name" value="GH43_C2"/>
    <property type="match status" value="1"/>
</dbReference>
<evidence type="ECO:0000256" key="3">
    <source>
        <dbReference type="ARBA" id="ARBA00023295"/>
    </source>
</evidence>
<dbReference type="OrthoDB" id="2139957at2759"/>
<dbReference type="InterPro" id="IPR023296">
    <property type="entry name" value="Glyco_hydro_beta-prop_sf"/>
</dbReference>
<reference evidence="6" key="1">
    <citation type="submission" date="2020-01" db="EMBL/GenBank/DDBJ databases">
        <title>Identification and distribution of gene clusters putatively required for synthesis of sphingolipid metabolism inhibitors in phylogenetically diverse species of the filamentous fungus Fusarium.</title>
        <authorList>
            <person name="Kim H.-S."/>
            <person name="Busman M."/>
            <person name="Brown D.W."/>
            <person name="Divon H."/>
            <person name="Uhlig S."/>
            <person name="Proctor R.H."/>
        </authorList>
    </citation>
    <scope>NUCLEOTIDE SEQUENCE</scope>
    <source>
        <strain evidence="6">NRRL 53441</strain>
    </source>
</reference>
<name>A0A8H4ND99_9HYPO</name>
<keyword evidence="3 4" id="KW-0326">Glycosidase</keyword>
<protein>
    <submittedName>
        <fullName evidence="6">Glycosyl hydrolase family 43</fullName>
    </submittedName>
</protein>
<evidence type="ECO:0000259" key="5">
    <source>
        <dbReference type="Pfam" id="PF17851"/>
    </source>
</evidence>
<evidence type="ECO:0000313" key="6">
    <source>
        <dbReference type="EMBL" id="KAF4421183.1"/>
    </source>
</evidence>
<evidence type="ECO:0000256" key="2">
    <source>
        <dbReference type="ARBA" id="ARBA00022801"/>
    </source>
</evidence>
<dbReference type="InterPro" id="IPR051795">
    <property type="entry name" value="Glycosyl_Hydrlase_43"/>
</dbReference>
<keyword evidence="2 4" id="KW-0378">Hydrolase</keyword>
<dbReference type="AlphaFoldDB" id="A0A8H4ND99"/>
<keyword evidence="7" id="KW-1185">Reference proteome</keyword>
<dbReference type="Proteomes" id="UP000605986">
    <property type="component" value="Unassembled WGS sequence"/>
</dbReference>
<feature type="non-terminal residue" evidence="6">
    <location>
        <position position="1"/>
    </location>
</feature>
<dbReference type="Gene3D" id="2.115.10.20">
    <property type="entry name" value="Glycosyl hydrolase domain, family 43"/>
    <property type="match status" value="1"/>
</dbReference>
<sequence length="553" mass="62103">FQLSIVDMRSTTSQFANSAQACASFANPVIWEDLPDMEIIRVGQVYYMSVSSFAFSPGAPVLQSLNLVDWEYVGHSVPELAFGDRFYLDGRHAGAYGKGIWASTMRYRKSNGLFYWYGPIQGTERTYIYTAKDPRGLWTPLPSIDKFYYDLGLLIDVDDTFYLAYGTKTIHVAKLSTDGLKEVENRVVYESEEYLEGARMYNIEGIYYIWLTRPYSGQYVLKSCSGPFGPYECRLVIGEVLSPVPGSGSPHQGGLVDTPEGDWYYMAFIDGYPGGRVPVLAPVIFDDGGWPEVEADYPTSPGIWRREYLLSAPEKALNCRSACFKTHSFDHGVLEPCWEWNHNPDNSNWSIREHRLLLTAGTVTNNLYLAPNTLTHRTIGPKSTATFCLDISRLADGDRAGVCLLRNESAYIGIHKDNGASRLVYVEDIINSPVNIPVGWLNGHPVALDWSPKLTETIQAETALVRNRVWLRIKADITPAFSHGYEKETRFATFEYSYDEDKFTQLGSAFVLTNEAVGFVGYRFAVFNWATVAVGGQLAVEYCKIQACDVRTE</sequence>
<dbReference type="SUPFAM" id="SSF75005">
    <property type="entry name" value="Arabinanase/levansucrase/invertase"/>
    <property type="match status" value="1"/>
</dbReference>
<dbReference type="GO" id="GO:0004553">
    <property type="term" value="F:hydrolase activity, hydrolyzing O-glycosyl compounds"/>
    <property type="evidence" value="ECO:0007669"/>
    <property type="project" value="InterPro"/>
</dbReference>
<dbReference type="Gene3D" id="2.60.120.200">
    <property type="match status" value="1"/>
</dbReference>
<dbReference type="InterPro" id="IPR006710">
    <property type="entry name" value="Glyco_hydro_43"/>
</dbReference>
<dbReference type="InterPro" id="IPR041542">
    <property type="entry name" value="GH43_C2"/>
</dbReference>
<evidence type="ECO:0000256" key="1">
    <source>
        <dbReference type="ARBA" id="ARBA00009865"/>
    </source>
</evidence>
<accession>A0A8H4ND99</accession>
<dbReference type="InterPro" id="IPR013320">
    <property type="entry name" value="ConA-like_dom_sf"/>
</dbReference>
<dbReference type="CDD" id="cd09001">
    <property type="entry name" value="GH43_FsAxh1-like"/>
    <property type="match status" value="1"/>
</dbReference>
<dbReference type="PANTHER" id="PTHR42812:SF15">
    <property type="entry name" value="HYDROLASE, PUTATIVE (AFU_ORTHOLOGUE AFUA_2G00930)-RELATED"/>
    <property type="match status" value="1"/>
</dbReference>
<dbReference type="GO" id="GO:0005975">
    <property type="term" value="P:carbohydrate metabolic process"/>
    <property type="evidence" value="ECO:0007669"/>
    <property type="project" value="InterPro"/>
</dbReference>
<feature type="domain" description="Beta-xylosidase C-terminal Concanavalin A-like" evidence="5">
    <location>
        <begin position="328"/>
        <end position="531"/>
    </location>
</feature>
<dbReference type="Pfam" id="PF04616">
    <property type="entry name" value="Glyco_hydro_43"/>
    <property type="match status" value="1"/>
</dbReference>
<comment type="similarity">
    <text evidence="1 4">Belongs to the glycosyl hydrolase 43 family.</text>
</comment>
<gene>
    <name evidence="6" type="ORF">F53441_14364</name>
</gene>
<comment type="caution">
    <text evidence="6">The sequence shown here is derived from an EMBL/GenBank/DDBJ whole genome shotgun (WGS) entry which is preliminary data.</text>
</comment>
<evidence type="ECO:0000313" key="7">
    <source>
        <dbReference type="Proteomes" id="UP000605986"/>
    </source>
</evidence>
<dbReference type="PANTHER" id="PTHR42812">
    <property type="entry name" value="BETA-XYLOSIDASE"/>
    <property type="match status" value="1"/>
</dbReference>
<evidence type="ECO:0000256" key="4">
    <source>
        <dbReference type="RuleBase" id="RU361187"/>
    </source>
</evidence>
<dbReference type="SUPFAM" id="SSF49899">
    <property type="entry name" value="Concanavalin A-like lectins/glucanases"/>
    <property type="match status" value="1"/>
</dbReference>
<dbReference type="EMBL" id="JAADJG010001212">
    <property type="protein sequence ID" value="KAF4421183.1"/>
    <property type="molecule type" value="Genomic_DNA"/>
</dbReference>